<evidence type="ECO:0000313" key="3">
    <source>
        <dbReference type="Proteomes" id="UP001597380"/>
    </source>
</evidence>
<sequence>MNSALKIFSRAVTAIICLFLMGGCVSHTQRVVEEKPLDKQIYETLEKADGYYKQGRLAEAETEYLKITQQYPKYSYAWYRLGNIYVRTGHMDAGVRSYEQAIKADPENSRAWYNLSLTRVKQAIAVSDDGLSIIPITDNDRKRLEILQSRLLEIIK</sequence>
<reference evidence="3" key="1">
    <citation type="journal article" date="2019" name="Int. J. Syst. Evol. Microbiol.">
        <title>The Global Catalogue of Microorganisms (GCM) 10K type strain sequencing project: providing services to taxonomists for standard genome sequencing and annotation.</title>
        <authorList>
            <consortium name="The Broad Institute Genomics Platform"/>
            <consortium name="The Broad Institute Genome Sequencing Center for Infectious Disease"/>
            <person name="Wu L."/>
            <person name="Ma J."/>
        </authorList>
    </citation>
    <scope>NUCLEOTIDE SEQUENCE [LARGE SCALE GENOMIC DNA]</scope>
    <source>
        <strain evidence="3">CGMCC 1.10992</strain>
    </source>
</reference>
<dbReference type="PROSITE" id="PS50005">
    <property type="entry name" value="TPR"/>
    <property type="match status" value="1"/>
</dbReference>
<dbReference type="RefSeq" id="WP_345340495.1">
    <property type="nucleotide sequence ID" value="NZ_BAABLI010000015.1"/>
</dbReference>
<dbReference type="SMART" id="SM00028">
    <property type="entry name" value="TPR"/>
    <property type="match status" value="2"/>
</dbReference>
<comment type="caution">
    <text evidence="2">The sequence shown here is derived from an EMBL/GenBank/DDBJ whole genome shotgun (WGS) entry which is preliminary data.</text>
</comment>
<dbReference type="InterPro" id="IPR019734">
    <property type="entry name" value="TPR_rpt"/>
</dbReference>
<feature type="repeat" description="TPR" evidence="1">
    <location>
        <begin position="75"/>
        <end position="108"/>
    </location>
</feature>
<evidence type="ECO:0000256" key="1">
    <source>
        <dbReference type="PROSITE-ProRule" id="PRU00339"/>
    </source>
</evidence>
<dbReference type="Pfam" id="PF13181">
    <property type="entry name" value="TPR_8"/>
    <property type="match status" value="1"/>
</dbReference>
<organism evidence="2 3">
    <name type="scientific">Corallincola platygyrae</name>
    <dbReference type="NCBI Taxonomy" id="1193278"/>
    <lineage>
        <taxon>Bacteria</taxon>
        <taxon>Pseudomonadati</taxon>
        <taxon>Pseudomonadota</taxon>
        <taxon>Gammaproteobacteria</taxon>
        <taxon>Alteromonadales</taxon>
        <taxon>Psychromonadaceae</taxon>
        <taxon>Corallincola</taxon>
    </lineage>
</organism>
<keyword evidence="3" id="KW-1185">Reference proteome</keyword>
<evidence type="ECO:0000313" key="2">
    <source>
        <dbReference type="EMBL" id="MFD2097334.1"/>
    </source>
</evidence>
<dbReference type="PANTHER" id="PTHR12558:SF13">
    <property type="entry name" value="CELL DIVISION CYCLE PROTEIN 27 HOMOLOG"/>
    <property type="match status" value="1"/>
</dbReference>
<proteinExistence type="predicted"/>
<dbReference type="PROSITE" id="PS51257">
    <property type="entry name" value="PROKAR_LIPOPROTEIN"/>
    <property type="match status" value="1"/>
</dbReference>
<dbReference type="Proteomes" id="UP001597380">
    <property type="component" value="Unassembled WGS sequence"/>
</dbReference>
<keyword evidence="1" id="KW-0802">TPR repeat</keyword>
<protein>
    <submittedName>
        <fullName evidence="2">Tetratricopeptide repeat protein</fullName>
    </submittedName>
</protein>
<dbReference type="EMBL" id="JBHUHT010000017">
    <property type="protein sequence ID" value="MFD2097334.1"/>
    <property type="molecule type" value="Genomic_DNA"/>
</dbReference>
<gene>
    <name evidence="2" type="ORF">ACFSJ3_15155</name>
</gene>
<dbReference type="InterPro" id="IPR011990">
    <property type="entry name" value="TPR-like_helical_dom_sf"/>
</dbReference>
<dbReference type="PROSITE" id="PS50293">
    <property type="entry name" value="TPR_REGION"/>
    <property type="match status" value="1"/>
</dbReference>
<dbReference type="PANTHER" id="PTHR12558">
    <property type="entry name" value="CELL DIVISION CYCLE 16,23,27"/>
    <property type="match status" value="1"/>
</dbReference>
<dbReference type="SUPFAM" id="SSF48452">
    <property type="entry name" value="TPR-like"/>
    <property type="match status" value="1"/>
</dbReference>
<name>A0ABW4XR69_9GAMM</name>
<dbReference type="Gene3D" id="1.25.40.10">
    <property type="entry name" value="Tetratricopeptide repeat domain"/>
    <property type="match status" value="1"/>
</dbReference>
<accession>A0ABW4XR69</accession>